<dbReference type="Pfam" id="PF00076">
    <property type="entry name" value="RRM_1"/>
    <property type="match status" value="1"/>
</dbReference>
<dbReference type="SUPFAM" id="SSF54928">
    <property type="entry name" value="RNA-binding domain, RBD"/>
    <property type="match status" value="1"/>
</dbReference>
<feature type="compositionally biased region" description="Low complexity" evidence="3">
    <location>
        <begin position="354"/>
        <end position="370"/>
    </location>
</feature>
<feature type="region of interest" description="Disordered" evidence="3">
    <location>
        <begin position="216"/>
        <end position="377"/>
    </location>
</feature>
<dbReference type="OrthoDB" id="5382468at2759"/>
<dbReference type="InterPro" id="IPR025715">
    <property type="entry name" value="FoP_C"/>
</dbReference>
<dbReference type="OMA" id="RNDYPRD"/>
<dbReference type="RefSeq" id="XP_018188622.1">
    <property type="nucleotide sequence ID" value="XM_018335130.1"/>
</dbReference>
<feature type="compositionally biased region" description="Basic and acidic residues" evidence="3">
    <location>
        <begin position="61"/>
        <end position="96"/>
    </location>
</feature>
<feature type="region of interest" description="Disordered" evidence="3">
    <location>
        <begin position="1"/>
        <end position="128"/>
    </location>
</feature>
<keyword evidence="1 2" id="KW-0694">RNA-binding</keyword>
<evidence type="ECO:0000313" key="5">
    <source>
        <dbReference type="EMBL" id="KZF23067.1"/>
    </source>
</evidence>
<feature type="compositionally biased region" description="Basic and acidic residues" evidence="3">
    <location>
        <begin position="1"/>
        <end position="36"/>
    </location>
</feature>
<evidence type="ECO:0000259" key="4">
    <source>
        <dbReference type="PROSITE" id="PS50102"/>
    </source>
</evidence>
<dbReference type="CDD" id="cd12418">
    <property type="entry name" value="RRM_Aly_REF_like"/>
    <property type="match status" value="1"/>
</dbReference>
<dbReference type="PANTHER" id="PTHR19965:SF82">
    <property type="entry name" value="THO COMPLEX SUBUNIT 4"/>
    <property type="match status" value="1"/>
</dbReference>
<dbReference type="Pfam" id="PF13865">
    <property type="entry name" value="FoP_duplication"/>
    <property type="match status" value="1"/>
</dbReference>
<dbReference type="GO" id="GO:0005634">
    <property type="term" value="C:nucleus"/>
    <property type="evidence" value="ECO:0007669"/>
    <property type="project" value="TreeGrafter"/>
</dbReference>
<dbReference type="InParanoid" id="A0A161TBM0"/>
<dbReference type="Gene3D" id="3.30.70.330">
    <property type="match status" value="1"/>
</dbReference>
<protein>
    <submittedName>
        <fullName evidence="5">RNA-binding domain-containing protein</fullName>
    </submittedName>
</protein>
<feature type="domain" description="RRM" evidence="4">
    <location>
        <begin position="130"/>
        <end position="207"/>
    </location>
</feature>
<dbReference type="InterPro" id="IPR012677">
    <property type="entry name" value="Nucleotide-bd_a/b_plait_sf"/>
</dbReference>
<dbReference type="AlphaFoldDB" id="A0A161TBM0"/>
<sequence>MDRALDEVIGERQSQRGGDRGRRDRRRDNWPRDGPRKVRGSTSPPHPPIIHDRNIALSHMSSDRKHDFPGLDTHLEKDSARDPPRDLNSDWVHDKFEDDDDNNRPSARGRRSRRPDRYSPEREVDTQSGAKIRIENLHWDLTEDDLEGLFSRIGPVRSVKILYDRAGRSEGVAFVVYESSSDARVAIDEFSGANANGQPIYLKLVPNTSRPAAAAAARNPFDNVQKPARSLFDRVSSPSATGGRRRRDDRSASPSRPRRSDVTKPAPSNIDRYVPGQRRSSRSPVRRRGGRGRGGRGRGEGERAEGVRRPRKTQEELDAEMDDYWGGKEEAGGATAGGAIAPEATSAQNGGGVAAADATAPPAAAAGAADGDIDMIE</sequence>
<keyword evidence="6" id="KW-1185">Reference proteome</keyword>
<dbReference type="PROSITE" id="PS50102">
    <property type="entry name" value="RRM"/>
    <property type="match status" value="1"/>
</dbReference>
<dbReference type="GeneID" id="28900267"/>
<proteinExistence type="predicted"/>
<feature type="compositionally biased region" description="Basic residues" evidence="3">
    <location>
        <begin position="279"/>
        <end position="296"/>
    </location>
</feature>
<dbReference type="Proteomes" id="UP000076632">
    <property type="component" value="Unassembled WGS sequence"/>
</dbReference>
<reference evidence="5 6" key="1">
    <citation type="journal article" date="2016" name="Fungal Biol.">
        <title>The genome of Xylona heveae provides a window into fungal endophytism.</title>
        <authorList>
            <person name="Gazis R."/>
            <person name="Kuo A."/>
            <person name="Riley R."/>
            <person name="LaButti K."/>
            <person name="Lipzen A."/>
            <person name="Lin J."/>
            <person name="Amirebrahimi M."/>
            <person name="Hesse C.N."/>
            <person name="Spatafora J.W."/>
            <person name="Henrissat B."/>
            <person name="Hainaut M."/>
            <person name="Grigoriev I.V."/>
            <person name="Hibbett D.S."/>
        </authorList>
    </citation>
    <scope>NUCLEOTIDE SEQUENCE [LARGE SCALE GENOMIC DNA]</scope>
    <source>
        <strain evidence="5 6">TC161</strain>
    </source>
</reference>
<evidence type="ECO:0000256" key="3">
    <source>
        <dbReference type="SAM" id="MobiDB-lite"/>
    </source>
</evidence>
<dbReference type="PANTHER" id="PTHR19965">
    <property type="entry name" value="RNA AND EXPORT FACTOR BINDING PROTEIN"/>
    <property type="match status" value="1"/>
</dbReference>
<gene>
    <name evidence="5" type="ORF">L228DRAFT_268428</name>
</gene>
<evidence type="ECO:0000256" key="2">
    <source>
        <dbReference type="PROSITE-ProRule" id="PRU00176"/>
    </source>
</evidence>
<dbReference type="GO" id="GO:0003729">
    <property type="term" value="F:mRNA binding"/>
    <property type="evidence" value="ECO:0007669"/>
    <property type="project" value="TreeGrafter"/>
</dbReference>
<evidence type="ECO:0000256" key="1">
    <source>
        <dbReference type="ARBA" id="ARBA00022884"/>
    </source>
</evidence>
<dbReference type="EMBL" id="KV407458">
    <property type="protein sequence ID" value="KZF23067.1"/>
    <property type="molecule type" value="Genomic_DNA"/>
</dbReference>
<dbReference type="STRING" id="1328760.A0A161TBM0"/>
<dbReference type="SMART" id="SM00360">
    <property type="entry name" value="RRM"/>
    <property type="match status" value="1"/>
</dbReference>
<name>A0A161TBM0_XYLHT</name>
<dbReference type="SMART" id="SM01218">
    <property type="entry name" value="FoP_duplication"/>
    <property type="match status" value="1"/>
</dbReference>
<dbReference type="InterPro" id="IPR035979">
    <property type="entry name" value="RBD_domain_sf"/>
</dbReference>
<dbReference type="InterPro" id="IPR051229">
    <property type="entry name" value="ALYREF_mRNA_export"/>
</dbReference>
<feature type="compositionally biased region" description="Basic and acidic residues" evidence="3">
    <location>
        <begin position="297"/>
        <end position="315"/>
    </location>
</feature>
<evidence type="ECO:0000313" key="6">
    <source>
        <dbReference type="Proteomes" id="UP000076632"/>
    </source>
</evidence>
<feature type="compositionally biased region" description="Basic and acidic residues" evidence="3">
    <location>
        <begin position="115"/>
        <end position="125"/>
    </location>
</feature>
<organism evidence="5 6">
    <name type="scientific">Xylona heveae (strain CBS 132557 / TC161)</name>
    <dbReference type="NCBI Taxonomy" id="1328760"/>
    <lineage>
        <taxon>Eukaryota</taxon>
        <taxon>Fungi</taxon>
        <taxon>Dikarya</taxon>
        <taxon>Ascomycota</taxon>
        <taxon>Pezizomycotina</taxon>
        <taxon>Xylonomycetes</taxon>
        <taxon>Xylonales</taxon>
        <taxon>Xylonaceae</taxon>
        <taxon>Xylona</taxon>
    </lineage>
</organism>
<dbReference type="InterPro" id="IPR000504">
    <property type="entry name" value="RRM_dom"/>
</dbReference>
<accession>A0A161TBM0</accession>